<gene>
    <name evidence="1" type="ORF">JF887_11525</name>
</gene>
<sequence>MSDFLSIPDTRGHTPSNADERETLIAFLDKYRETVLVKLDGLDRDQLARRLLDSRTTLLGLVRHLTIVEQWWFAAVIAGGPAPEEDPDDPDAEWLISDSDSPEQIVAAYRAAYSRSNQIARAAGSLDGRVPGPHRPDKSVRWILMHMLEETARHAGHADIVRELIDGRTGD</sequence>
<organism evidence="1 2">
    <name type="scientific">Candidatus Amunia macphersoniae</name>
    <dbReference type="NCBI Taxonomy" id="3127014"/>
    <lineage>
        <taxon>Bacteria</taxon>
        <taxon>Bacillati</taxon>
        <taxon>Candidatus Dormiibacterota</taxon>
        <taxon>Candidatus Dormibacteria</taxon>
        <taxon>Candidatus Aeolococcales</taxon>
        <taxon>Candidatus Aeolococcaceae</taxon>
        <taxon>Candidatus Amunia</taxon>
    </lineage>
</organism>
<dbReference type="AlphaFoldDB" id="A0A934NAD9"/>
<evidence type="ECO:0000313" key="1">
    <source>
        <dbReference type="EMBL" id="MBJ7610042.1"/>
    </source>
</evidence>
<accession>A0A934NAD9</accession>
<name>A0A934NAD9_9BACT</name>
<reference evidence="1 2" key="1">
    <citation type="submission" date="2020-10" db="EMBL/GenBank/DDBJ databases">
        <title>Ca. Dormibacterota MAGs.</title>
        <authorList>
            <person name="Montgomery K."/>
        </authorList>
    </citation>
    <scope>NUCLEOTIDE SEQUENCE [LARGE SCALE GENOMIC DNA]</scope>
    <source>
        <strain evidence="1">Mitchell_Peninsula_5</strain>
    </source>
</reference>
<proteinExistence type="predicted"/>
<dbReference type="SUPFAM" id="SSF109854">
    <property type="entry name" value="DinB/YfiT-like putative metalloenzymes"/>
    <property type="match status" value="1"/>
</dbReference>
<dbReference type="Gene3D" id="1.20.120.450">
    <property type="entry name" value="dinb family like domain"/>
    <property type="match status" value="1"/>
</dbReference>
<protein>
    <submittedName>
        <fullName evidence="1">DinB family protein</fullName>
    </submittedName>
</protein>
<dbReference type="InterPro" id="IPR034660">
    <property type="entry name" value="DinB/YfiT-like"/>
</dbReference>
<dbReference type="Pfam" id="PF04978">
    <property type="entry name" value="MST"/>
    <property type="match status" value="1"/>
</dbReference>
<dbReference type="InterPro" id="IPR007061">
    <property type="entry name" value="MST-like"/>
</dbReference>
<comment type="caution">
    <text evidence="1">The sequence shown here is derived from an EMBL/GenBank/DDBJ whole genome shotgun (WGS) entry which is preliminary data.</text>
</comment>
<dbReference type="Proteomes" id="UP000614410">
    <property type="component" value="Unassembled WGS sequence"/>
</dbReference>
<evidence type="ECO:0000313" key="2">
    <source>
        <dbReference type="Proteomes" id="UP000614410"/>
    </source>
</evidence>
<dbReference type="EMBL" id="JAEKNN010000054">
    <property type="protein sequence ID" value="MBJ7610042.1"/>
    <property type="molecule type" value="Genomic_DNA"/>
</dbReference>